<organism evidence="1 2">
    <name type="scientific">Coccidioides immitis RMSCC 2394</name>
    <dbReference type="NCBI Taxonomy" id="404692"/>
    <lineage>
        <taxon>Eukaryota</taxon>
        <taxon>Fungi</taxon>
        <taxon>Dikarya</taxon>
        <taxon>Ascomycota</taxon>
        <taxon>Pezizomycotina</taxon>
        <taxon>Eurotiomycetes</taxon>
        <taxon>Eurotiomycetidae</taxon>
        <taxon>Onygenales</taxon>
        <taxon>Onygenaceae</taxon>
        <taxon>Coccidioides</taxon>
    </lineage>
</organism>
<dbReference type="Proteomes" id="UP000054565">
    <property type="component" value="Unassembled WGS sequence"/>
</dbReference>
<gene>
    <name evidence="1" type="ORF">CIRG_00346</name>
</gene>
<name>A0A0J6XZJ1_COCIT</name>
<proteinExistence type="predicted"/>
<dbReference type="AlphaFoldDB" id="A0A0J6XZJ1"/>
<evidence type="ECO:0000313" key="1">
    <source>
        <dbReference type="EMBL" id="KMP00204.1"/>
    </source>
</evidence>
<dbReference type="EMBL" id="DS028093">
    <property type="protein sequence ID" value="KMP00204.1"/>
    <property type="molecule type" value="Genomic_DNA"/>
</dbReference>
<reference evidence="2" key="1">
    <citation type="journal article" date="2010" name="Genome Res.">
        <title>Population genomic sequencing of Coccidioides fungi reveals recent hybridization and transposon control.</title>
        <authorList>
            <person name="Neafsey D.E."/>
            <person name="Barker B.M."/>
            <person name="Sharpton T.J."/>
            <person name="Stajich J.E."/>
            <person name="Park D.J."/>
            <person name="Whiston E."/>
            <person name="Hung C.-Y."/>
            <person name="McMahan C."/>
            <person name="White J."/>
            <person name="Sykes S."/>
            <person name="Heiman D."/>
            <person name="Young S."/>
            <person name="Zeng Q."/>
            <person name="Abouelleil A."/>
            <person name="Aftuck L."/>
            <person name="Bessette D."/>
            <person name="Brown A."/>
            <person name="FitzGerald M."/>
            <person name="Lui A."/>
            <person name="Macdonald J.P."/>
            <person name="Priest M."/>
            <person name="Orbach M.J."/>
            <person name="Galgiani J.N."/>
            <person name="Kirkland T.N."/>
            <person name="Cole G.T."/>
            <person name="Birren B.W."/>
            <person name="Henn M.R."/>
            <person name="Taylor J.W."/>
            <person name="Rounsley S.D."/>
        </authorList>
    </citation>
    <scope>NUCLEOTIDE SEQUENCE [LARGE SCALE GENOMIC DNA]</scope>
    <source>
        <strain evidence="2">RMSCC 2394</strain>
    </source>
</reference>
<protein>
    <submittedName>
        <fullName evidence="1">Uncharacterized protein</fullName>
    </submittedName>
</protein>
<sequence>MAWPVDEDSYHRKLLLLASSKATAIPSPSDLFPELLVLLPNRRICRRWDPVHFHSLHRGPNVPFNSSPDGLRMQLARCLPSDNISMLPSFHFDLDWSYIEAPTQRNQISMASTLFCAAVMESNDELSYRLLVAGLDYPI</sequence>
<evidence type="ECO:0000313" key="2">
    <source>
        <dbReference type="Proteomes" id="UP000054565"/>
    </source>
</evidence>
<accession>A0A0J6XZJ1</accession>